<feature type="signal peptide" evidence="1">
    <location>
        <begin position="1"/>
        <end position="21"/>
    </location>
</feature>
<evidence type="ECO:0000259" key="2">
    <source>
        <dbReference type="Pfam" id="PF05239"/>
    </source>
</evidence>
<dbReference type="AlphaFoldDB" id="A0A2N9W350"/>
<feature type="domain" description="PRC-barrel" evidence="2">
    <location>
        <begin position="191"/>
        <end position="266"/>
    </location>
</feature>
<evidence type="ECO:0000256" key="1">
    <source>
        <dbReference type="SAM" id="SignalP"/>
    </source>
</evidence>
<evidence type="ECO:0000313" key="3">
    <source>
        <dbReference type="EMBL" id="PIO46168.1"/>
    </source>
</evidence>
<dbReference type="PANTHER" id="PTHR36505">
    <property type="entry name" value="BLR1072 PROTEIN"/>
    <property type="match status" value="1"/>
</dbReference>
<protein>
    <submittedName>
        <fullName evidence="3">Photosystem reaction center subunit H</fullName>
    </submittedName>
</protein>
<feature type="chain" id="PRO_5014789785" evidence="1">
    <location>
        <begin position="22"/>
        <end position="292"/>
    </location>
</feature>
<dbReference type="InterPro" id="IPR027275">
    <property type="entry name" value="PRC-brl_dom"/>
</dbReference>
<organism evidence="3 4">
    <name type="scientific">Phyllobacterium zundukense</name>
    <dbReference type="NCBI Taxonomy" id="1867719"/>
    <lineage>
        <taxon>Bacteria</taxon>
        <taxon>Pseudomonadati</taxon>
        <taxon>Pseudomonadota</taxon>
        <taxon>Alphaproteobacteria</taxon>
        <taxon>Hyphomicrobiales</taxon>
        <taxon>Phyllobacteriaceae</taxon>
        <taxon>Phyllobacterium</taxon>
    </lineage>
</organism>
<keyword evidence="4" id="KW-1185">Reference proteome</keyword>
<accession>A0A2N9W350</accession>
<keyword evidence="1" id="KW-0732">Signal</keyword>
<dbReference type="Gene3D" id="2.30.30.240">
    <property type="entry name" value="PRC-barrel domain"/>
    <property type="match status" value="2"/>
</dbReference>
<dbReference type="SUPFAM" id="SSF50346">
    <property type="entry name" value="PRC-barrel domain"/>
    <property type="match status" value="2"/>
</dbReference>
<dbReference type="EMBL" id="MZMT01000007">
    <property type="protein sequence ID" value="PIO46168.1"/>
    <property type="molecule type" value="Genomic_DNA"/>
</dbReference>
<dbReference type="PANTHER" id="PTHR36505:SF1">
    <property type="entry name" value="BLR1072 PROTEIN"/>
    <property type="match status" value="1"/>
</dbReference>
<proteinExistence type="predicted"/>
<evidence type="ECO:0000313" key="4">
    <source>
        <dbReference type="Proteomes" id="UP000232163"/>
    </source>
</evidence>
<dbReference type="Pfam" id="PF05239">
    <property type="entry name" value="PRC"/>
    <property type="match status" value="2"/>
</dbReference>
<dbReference type="InterPro" id="IPR011033">
    <property type="entry name" value="PRC_barrel-like_sf"/>
</dbReference>
<sequence>MLKTLFTTTFLITLMTTGAFAQDGRTSQDVFGHPSVAVRDHDRYLVASKGLVLTSGLVGQTVYNGPADDAATIGEVTDIVLSPDGNAVAALIGVGGFLGVGQKDIAVSLDQLAWVTRDDNKRWLVVASSKEELSGAPTFDSNSLLRDGASDPAKGQATGVATNAKTESVVNKAASDIRSALKAVPTASISSEKLIGSAVYGPDEKQLGSVADTLMAGDGQVDAFVVDVGGFLGLGKKPIAISIENLDLLADDNGKISVFTPFTKDELEKHPAYSAEAYKADSEKILLRGAAE</sequence>
<gene>
    <name evidence="3" type="ORF">B5P45_03835</name>
</gene>
<reference evidence="3 4" key="1">
    <citation type="journal article" date="2017" name="Int J Environ Stud">
        <title>Does the Miocene-Pliocene relict legume Oxytropis triphylla form nitrogen-fixing nodules with a combination of bacterial strains?</title>
        <authorList>
            <person name="Safronova V."/>
            <person name="Belimov A."/>
            <person name="Sazanova A."/>
            <person name="Kuznetsova I."/>
            <person name="Popova J."/>
            <person name="Andronov E."/>
            <person name="Verkhozina A."/>
            <person name="Tikhonovich I."/>
        </authorList>
    </citation>
    <scope>NUCLEOTIDE SEQUENCE [LARGE SCALE GENOMIC DNA]</scope>
    <source>
        <strain evidence="3 4">Tri-38</strain>
    </source>
</reference>
<dbReference type="Proteomes" id="UP000232163">
    <property type="component" value="Unassembled WGS sequence"/>
</dbReference>
<dbReference type="OrthoDB" id="7876889at2"/>
<feature type="domain" description="PRC-barrel" evidence="2">
    <location>
        <begin position="57"/>
        <end position="132"/>
    </location>
</feature>
<comment type="caution">
    <text evidence="3">The sequence shown here is derived from an EMBL/GenBank/DDBJ whole genome shotgun (WGS) entry which is preliminary data.</text>
</comment>
<name>A0A2N9W350_9HYPH</name>